<evidence type="ECO:0008006" key="4">
    <source>
        <dbReference type="Google" id="ProtNLM"/>
    </source>
</evidence>
<evidence type="ECO:0000313" key="2">
    <source>
        <dbReference type="EMBL" id="MDR6244616.1"/>
    </source>
</evidence>
<organism evidence="2 3">
    <name type="scientific">Paenibacillus hunanensis</name>
    <dbReference type="NCBI Taxonomy" id="539262"/>
    <lineage>
        <taxon>Bacteria</taxon>
        <taxon>Bacillati</taxon>
        <taxon>Bacillota</taxon>
        <taxon>Bacilli</taxon>
        <taxon>Bacillales</taxon>
        <taxon>Paenibacillaceae</taxon>
        <taxon>Paenibacillus</taxon>
    </lineage>
</organism>
<proteinExistence type="predicted"/>
<feature type="transmembrane region" description="Helical" evidence="1">
    <location>
        <begin position="6"/>
        <end position="26"/>
    </location>
</feature>
<protein>
    <recommendedName>
        <fullName evidence="4">DUF2768 domain-containing protein</fullName>
    </recommendedName>
</protein>
<dbReference type="RefSeq" id="WP_188776740.1">
    <property type="nucleotide sequence ID" value="NZ_BMMB01000007.1"/>
</dbReference>
<evidence type="ECO:0000256" key="1">
    <source>
        <dbReference type="SAM" id="Phobius"/>
    </source>
</evidence>
<feature type="transmembrane region" description="Helical" evidence="1">
    <location>
        <begin position="38"/>
        <end position="58"/>
    </location>
</feature>
<gene>
    <name evidence="2" type="ORF">JOC58_002513</name>
</gene>
<keyword evidence="1" id="KW-1133">Transmembrane helix</keyword>
<keyword evidence="3" id="KW-1185">Reference proteome</keyword>
<evidence type="ECO:0000313" key="3">
    <source>
        <dbReference type="Proteomes" id="UP001185028"/>
    </source>
</evidence>
<comment type="caution">
    <text evidence="2">The sequence shown here is derived from an EMBL/GenBank/DDBJ whole genome shotgun (WGS) entry which is preliminary data.</text>
</comment>
<keyword evidence="1" id="KW-0472">Membrane</keyword>
<dbReference type="EMBL" id="JAVDQH010000009">
    <property type="protein sequence ID" value="MDR6244616.1"/>
    <property type="molecule type" value="Genomic_DNA"/>
</dbReference>
<dbReference type="Proteomes" id="UP001185028">
    <property type="component" value="Unassembled WGS sequence"/>
</dbReference>
<reference evidence="2 3" key="1">
    <citation type="submission" date="2023-07" db="EMBL/GenBank/DDBJ databases">
        <title>Genomic Encyclopedia of Type Strains, Phase IV (KMG-IV): sequencing the most valuable type-strain genomes for metagenomic binning, comparative biology and taxonomic classification.</title>
        <authorList>
            <person name="Goeker M."/>
        </authorList>
    </citation>
    <scope>NUCLEOTIDE SEQUENCE [LARGE SCALE GENOMIC DNA]</scope>
    <source>
        <strain evidence="2 3">DSM 22170</strain>
    </source>
</reference>
<name>A0ABU1IZC7_9BACL</name>
<sequence length="62" mass="6959">MSTLTGMIVFLWLLVSVVFATAAIYFTRQHVLRGRYAVLWLSTSFFMLGASMLSMYGISGNM</sequence>
<keyword evidence="1" id="KW-0812">Transmembrane</keyword>
<accession>A0ABU1IZC7</accession>